<evidence type="ECO:0000313" key="2">
    <source>
        <dbReference type="Proteomes" id="UP000275281"/>
    </source>
</evidence>
<gene>
    <name evidence="1" type="ORF">DRW07_12420</name>
</gene>
<dbReference type="RefSeq" id="WP_124028256.1">
    <property type="nucleotide sequence ID" value="NZ_JBHRSN010000007.1"/>
</dbReference>
<reference evidence="1 2" key="1">
    <citation type="submission" date="2018-11" db="EMBL/GenBank/DDBJ databases">
        <authorList>
            <person name="Ye M.-Q."/>
            <person name="Du Z.-J."/>
        </authorList>
    </citation>
    <scope>NUCLEOTIDE SEQUENCE [LARGE SCALE GENOMIC DNA]</scope>
    <source>
        <strain evidence="1 2">U0105</strain>
    </source>
</reference>
<keyword evidence="2" id="KW-1185">Reference proteome</keyword>
<name>A0A3N5Z5M6_9ALTE</name>
<evidence type="ECO:0000313" key="1">
    <source>
        <dbReference type="EMBL" id="RPJ65624.1"/>
    </source>
</evidence>
<proteinExistence type="predicted"/>
<dbReference type="OrthoDB" id="5704509at2"/>
<accession>A0A3N5Z5M6</accession>
<dbReference type="Proteomes" id="UP000275281">
    <property type="component" value="Unassembled WGS sequence"/>
</dbReference>
<sequence>MVEILITMFVLAIGLLGVASLQFVGSFTNAEALSRTQGEMVAQQAAERLRVAAFMDTVGDGMVVDDLYFAANNYNFDNLSGCVGDDPFACHCTALPGEIPDCEGGLCSQAEMAVFDAWVLSCAAVQANPQTTLSLSCTDNDAVDAIACSAGSFIQIQLRWPVRTQQNAEAVTDDRCVQETDQAFGCVTKVVTL</sequence>
<protein>
    <submittedName>
        <fullName evidence="1">Pilus assembly protein PilV</fullName>
    </submittedName>
</protein>
<comment type="caution">
    <text evidence="1">The sequence shown here is derived from an EMBL/GenBank/DDBJ whole genome shotgun (WGS) entry which is preliminary data.</text>
</comment>
<organism evidence="1 2">
    <name type="scientific">Alteromonas sediminis</name>
    <dbReference type="NCBI Taxonomy" id="2259342"/>
    <lineage>
        <taxon>Bacteria</taxon>
        <taxon>Pseudomonadati</taxon>
        <taxon>Pseudomonadota</taxon>
        <taxon>Gammaproteobacteria</taxon>
        <taxon>Alteromonadales</taxon>
        <taxon>Alteromonadaceae</taxon>
        <taxon>Alteromonas/Salinimonas group</taxon>
        <taxon>Alteromonas</taxon>
    </lineage>
</organism>
<dbReference type="EMBL" id="RPOK01000004">
    <property type="protein sequence ID" value="RPJ65624.1"/>
    <property type="molecule type" value="Genomic_DNA"/>
</dbReference>
<dbReference type="AlphaFoldDB" id="A0A3N5Z5M6"/>